<dbReference type="InterPro" id="IPR036396">
    <property type="entry name" value="Cyt_P450_sf"/>
</dbReference>
<dbReference type="RefSeq" id="WP_013849182.1">
    <property type="nucleotide sequence ID" value="NC_015594.1"/>
</dbReference>
<reference evidence="9 10" key="1">
    <citation type="submission" date="2011-05" db="EMBL/GenBank/DDBJ databases">
        <title>Complete sequence of chromosome 2 of Sphingobium chlorophenolicum L-1.</title>
        <authorList>
            <consortium name="US DOE Joint Genome Institute"/>
            <person name="Lucas S."/>
            <person name="Han J."/>
            <person name="Lapidus A."/>
            <person name="Cheng J.-F."/>
            <person name="Goodwin L."/>
            <person name="Pitluck S."/>
            <person name="Peters L."/>
            <person name="Daligault H."/>
            <person name="Han C."/>
            <person name="Tapia R."/>
            <person name="Land M."/>
            <person name="Hauser L."/>
            <person name="Kyrpides N."/>
            <person name="Ivanova N."/>
            <person name="Pagani I."/>
            <person name="Turner P."/>
            <person name="Copley S."/>
            <person name="Woyke T."/>
        </authorList>
    </citation>
    <scope>NUCLEOTIDE SEQUENCE [LARGE SCALE GENOMIC DNA]</scope>
    <source>
        <strain evidence="9 10">L-1</strain>
    </source>
</reference>
<dbReference type="Pfam" id="PF00067">
    <property type="entry name" value="p450"/>
    <property type="match status" value="1"/>
</dbReference>
<dbReference type="PROSITE" id="PS00086">
    <property type="entry name" value="CYTOCHROME_P450"/>
    <property type="match status" value="1"/>
</dbReference>
<evidence type="ECO:0000256" key="5">
    <source>
        <dbReference type="ARBA" id="ARBA00023004"/>
    </source>
</evidence>
<dbReference type="PRINTS" id="PR00359">
    <property type="entry name" value="BP450"/>
</dbReference>
<evidence type="ECO:0000256" key="3">
    <source>
        <dbReference type="ARBA" id="ARBA00022723"/>
    </source>
</evidence>
<dbReference type="Proteomes" id="UP000007150">
    <property type="component" value="Chromosome 2"/>
</dbReference>
<evidence type="ECO:0000256" key="7">
    <source>
        <dbReference type="ARBA" id="ARBA00043906"/>
    </source>
</evidence>
<evidence type="ECO:0000256" key="4">
    <source>
        <dbReference type="ARBA" id="ARBA00023002"/>
    </source>
</evidence>
<keyword evidence="10" id="KW-1185">Reference proteome</keyword>
<keyword evidence="4 8" id="KW-0560">Oxidoreductase</keyword>
<evidence type="ECO:0000256" key="8">
    <source>
        <dbReference type="RuleBase" id="RU000461"/>
    </source>
</evidence>
<dbReference type="PRINTS" id="PR00385">
    <property type="entry name" value="P450"/>
</dbReference>
<dbReference type="EMBL" id="CP002799">
    <property type="protein sequence ID" value="AEG50952.1"/>
    <property type="molecule type" value="Genomic_DNA"/>
</dbReference>
<dbReference type="Gene3D" id="1.10.630.10">
    <property type="entry name" value="Cytochrome P450"/>
    <property type="match status" value="1"/>
</dbReference>
<dbReference type="FunFam" id="1.10.630.10:FF:000018">
    <property type="entry name" value="Cytochrome P450 monooxygenase"/>
    <property type="match status" value="1"/>
</dbReference>
<organism evidence="9 10">
    <name type="scientific">Sphingobium chlorophenolicum L-1</name>
    <dbReference type="NCBI Taxonomy" id="690566"/>
    <lineage>
        <taxon>Bacteria</taxon>
        <taxon>Pseudomonadati</taxon>
        <taxon>Pseudomonadota</taxon>
        <taxon>Alphaproteobacteria</taxon>
        <taxon>Sphingomonadales</taxon>
        <taxon>Sphingomonadaceae</taxon>
        <taxon>Sphingobium</taxon>
    </lineage>
</organism>
<dbReference type="InterPro" id="IPR001128">
    <property type="entry name" value="Cyt_P450"/>
</dbReference>
<evidence type="ECO:0000256" key="6">
    <source>
        <dbReference type="ARBA" id="ARBA00023033"/>
    </source>
</evidence>
<comment type="similarity">
    <text evidence="1 8">Belongs to the cytochrome P450 family.</text>
</comment>
<comment type="function">
    <text evidence="7">Cytochromes P450 are a group of heme-thiolate monooxygenases. They oxidize a variety of structurally unrelated compounds, including steroids, fatty acids, and xenobiotics.</text>
</comment>
<dbReference type="KEGG" id="sch:Sphch_3356"/>
<evidence type="ECO:0000256" key="2">
    <source>
        <dbReference type="ARBA" id="ARBA00022617"/>
    </source>
</evidence>
<accession>F6F3E0</accession>
<keyword evidence="2 8" id="KW-0349">Heme</keyword>
<dbReference type="GO" id="GO:0020037">
    <property type="term" value="F:heme binding"/>
    <property type="evidence" value="ECO:0007669"/>
    <property type="project" value="InterPro"/>
</dbReference>
<dbReference type="STRING" id="690566.Sphch_3356"/>
<evidence type="ECO:0000313" key="9">
    <source>
        <dbReference type="EMBL" id="AEG50952.1"/>
    </source>
</evidence>
<dbReference type="EC" id="1.14.14.84" evidence="9"/>
<dbReference type="AlphaFoldDB" id="F6F3E0"/>
<keyword evidence="5 8" id="KW-0408">Iron</keyword>
<dbReference type="GO" id="GO:0005506">
    <property type="term" value="F:iron ion binding"/>
    <property type="evidence" value="ECO:0007669"/>
    <property type="project" value="InterPro"/>
</dbReference>
<dbReference type="HOGENOM" id="CLU_033716_0_2_5"/>
<dbReference type="SUPFAM" id="SSF48264">
    <property type="entry name" value="Cytochrome P450"/>
    <property type="match status" value="1"/>
</dbReference>
<proteinExistence type="inferred from homology"/>
<dbReference type="PANTHER" id="PTHR46696">
    <property type="entry name" value="P450, PUTATIVE (EUROFUNG)-RELATED"/>
    <property type="match status" value="1"/>
</dbReference>
<gene>
    <name evidence="9" type="ORF">Sphch_3356</name>
</gene>
<dbReference type="InterPro" id="IPR017972">
    <property type="entry name" value="Cyt_P450_CS"/>
</dbReference>
<name>F6F3E0_SPHCR</name>
<protein>
    <submittedName>
        <fullName evidence="9">Linalool 8-monooxygenase</fullName>
        <ecNumber evidence="9">1.14.14.84</ecNumber>
    </submittedName>
</protein>
<evidence type="ECO:0000313" key="10">
    <source>
        <dbReference type="Proteomes" id="UP000007150"/>
    </source>
</evidence>
<keyword evidence="6 8" id="KW-0503">Monooxygenase</keyword>
<keyword evidence="3 8" id="KW-0479">Metal-binding</keyword>
<sequence>MDRQPTFGKYSPFSPDQVDNPFPVLAEARATAPVFFSEELGMWVVTRYADVRYIYENPEIFSSSAVLSSRTDLPEAIVAEFGDWRPPLDKEVVMTDPPRHTRLKRLMMRAFTPGRILKFEPWIREIAEGLLDGLEGVDECDIVERYTAPLPPLIIGRLMGVPAEDALKFGKWVGNIVVLAGTWQLSEEETIYCWRGIREFEEYVQGLIAERRKNLGEDVVSYLIDAKGDEGEAALDDEELVHNVCNIAGAGADTTGQWLATTLYCLLSGDREWDRVANNRALVPAALEESLRYRGVVRSLVRKVNQDVTLGTVQIPAGDFVLFNLASANRDGAAISDPDTFDIDRKNVRGHIAFGHGAHTCLGASLARLEAKVAIESLMNRFPNLQLASGQGDLKYQDNLMIPGVKSLRVKLR</sequence>
<evidence type="ECO:0000256" key="1">
    <source>
        <dbReference type="ARBA" id="ARBA00010617"/>
    </source>
</evidence>
<dbReference type="GO" id="GO:0050056">
    <property type="term" value="F:linalool 8-monooxygenase activity"/>
    <property type="evidence" value="ECO:0007669"/>
    <property type="project" value="UniProtKB-EC"/>
</dbReference>
<dbReference type="InterPro" id="IPR002397">
    <property type="entry name" value="Cyt_P450_B"/>
</dbReference>
<dbReference type="PANTHER" id="PTHR46696:SF6">
    <property type="entry name" value="P450, PUTATIVE (EUROFUNG)-RELATED"/>
    <property type="match status" value="1"/>
</dbReference>